<dbReference type="Pfam" id="PF00118">
    <property type="entry name" value="Cpn60_TCP1"/>
    <property type="match status" value="1"/>
</dbReference>
<dbReference type="InterPro" id="IPR042984">
    <property type="entry name" value="BBS12"/>
</dbReference>
<protein>
    <submittedName>
        <fullName evidence="1">Uncharacterized protein</fullName>
    </submittedName>
</protein>
<dbReference type="Gene3D" id="3.50.7.10">
    <property type="entry name" value="GroEL"/>
    <property type="match status" value="1"/>
</dbReference>
<sequence length="667" mass="74676">MSFAKSVQQDALSALCETVKSSFGIVDSIKCVIDPEGDEVFIKDVAKLLGCLHIEHPVGQFVVQRCQSYADNHGCGVKSFIIFMGQLYTQVKLLLQHGIQLEDIETLMHRTIDECILHLEQISFPVLCQTAQQNKSAVDKIVNSSGLELSRINEDGFQLGKNYLPQNSSLLPDKVSQENHAISELSHHEGKYNASRQLVYSEDCSNLPPPFQLPKDAEFLSHGCSEAMILASKIMQNQFEDCKISKFDLKLVHTVSIAAKTGSFVVSGIVLETTLEQLEIISSKLDLPTTALLINGDLTENFRHKGYKKPFQNISETLDLTSFSSTKSSWPMLVLSILKTHGVNVLLIKGTVDLSLKELCVGSGIVVITSVPYYALYILQHFHRAELVTYISDTCEKNLCKGLILKSLHTDWMDSQLSVKKYFTVSCLSGVQTVVFSHPSQASREIFEQEFWLCAHRLAQASEDGIVLPGEGMTEHWCANYLLSAEMVKHQETEHLSEKSSLYNQVVREALSQAFEACVSIVQHNKLKAGDFSDPRRDSRLTCCNYPTDDCIKCNDAMEEKQNLLMEVEKLPSQRMMNGRHSSFISDSGDIEQGQEQNFHETQQGIKDIIWLSWDGKQFPLCQLDTYSSKVHGWRQAVSAVFMVLKMDSMIITGVDAQTCSPDSVLF</sequence>
<dbReference type="Proteomes" id="UP000245119">
    <property type="component" value="Linkage Group LG10"/>
</dbReference>
<reference evidence="1 2" key="1">
    <citation type="submission" date="2018-04" db="EMBL/GenBank/DDBJ databases">
        <title>The genome of golden apple snail Pomacea canaliculata provides insight into stress tolerance and invasive adaptation.</title>
        <authorList>
            <person name="Liu C."/>
            <person name="Liu B."/>
            <person name="Ren Y."/>
            <person name="Zhang Y."/>
            <person name="Wang H."/>
            <person name="Li S."/>
            <person name="Jiang F."/>
            <person name="Yin L."/>
            <person name="Zhang G."/>
            <person name="Qian W."/>
            <person name="Fan W."/>
        </authorList>
    </citation>
    <scope>NUCLEOTIDE SEQUENCE [LARGE SCALE GENOMIC DNA]</scope>
    <source>
        <strain evidence="1">SZHN2017</strain>
        <tissue evidence="1">Muscle</tissue>
    </source>
</reference>
<dbReference type="Gene3D" id="3.30.260.10">
    <property type="entry name" value="TCP-1-like chaperonin intermediate domain"/>
    <property type="match status" value="1"/>
</dbReference>
<dbReference type="InterPro" id="IPR027413">
    <property type="entry name" value="GROEL-like_equatorial_sf"/>
</dbReference>
<keyword evidence="2" id="KW-1185">Reference proteome</keyword>
<dbReference type="InterPro" id="IPR027410">
    <property type="entry name" value="TCP-1-like_intermed_sf"/>
</dbReference>
<dbReference type="GO" id="GO:0045494">
    <property type="term" value="P:photoreceptor cell maintenance"/>
    <property type="evidence" value="ECO:0007669"/>
    <property type="project" value="TreeGrafter"/>
</dbReference>
<dbReference type="GO" id="GO:0005524">
    <property type="term" value="F:ATP binding"/>
    <property type="evidence" value="ECO:0007669"/>
    <property type="project" value="InterPro"/>
</dbReference>
<dbReference type="STRING" id="400727.A0A2T7NPT1"/>
<evidence type="ECO:0000313" key="2">
    <source>
        <dbReference type="Proteomes" id="UP000245119"/>
    </source>
</evidence>
<comment type="caution">
    <text evidence="1">The sequence shown here is derived from an EMBL/GenBank/DDBJ whole genome shotgun (WGS) entry which is preliminary data.</text>
</comment>
<accession>A0A2T7NPT1</accession>
<proteinExistence type="predicted"/>
<dbReference type="OrthoDB" id="6163153at2759"/>
<dbReference type="AlphaFoldDB" id="A0A2T7NPT1"/>
<dbReference type="EMBL" id="PZQS01000010">
    <property type="protein sequence ID" value="PVD23162.1"/>
    <property type="molecule type" value="Genomic_DNA"/>
</dbReference>
<gene>
    <name evidence="1" type="ORF">C0Q70_16425</name>
</gene>
<evidence type="ECO:0000313" key="1">
    <source>
        <dbReference type="EMBL" id="PVD23162.1"/>
    </source>
</evidence>
<dbReference type="GO" id="GO:0051131">
    <property type="term" value="P:chaperone-mediated protein complex assembly"/>
    <property type="evidence" value="ECO:0007669"/>
    <property type="project" value="InterPro"/>
</dbReference>
<dbReference type="PANTHER" id="PTHR46883">
    <property type="entry name" value="BARDET-BIEDL SYNDROME 12 PROTEIN"/>
    <property type="match status" value="1"/>
</dbReference>
<organism evidence="1 2">
    <name type="scientific">Pomacea canaliculata</name>
    <name type="common">Golden apple snail</name>
    <dbReference type="NCBI Taxonomy" id="400727"/>
    <lineage>
        <taxon>Eukaryota</taxon>
        <taxon>Metazoa</taxon>
        <taxon>Spiralia</taxon>
        <taxon>Lophotrochozoa</taxon>
        <taxon>Mollusca</taxon>
        <taxon>Gastropoda</taxon>
        <taxon>Caenogastropoda</taxon>
        <taxon>Architaenioglossa</taxon>
        <taxon>Ampullarioidea</taxon>
        <taxon>Ampullariidae</taxon>
        <taxon>Pomacea</taxon>
    </lineage>
</organism>
<dbReference type="InterPro" id="IPR002423">
    <property type="entry name" value="Cpn60/GroEL/TCP-1"/>
</dbReference>
<name>A0A2T7NPT1_POMCA</name>
<dbReference type="OMA" id="CPFLQIP"/>
<dbReference type="Gene3D" id="1.10.560.10">
    <property type="entry name" value="GroEL-like equatorial domain"/>
    <property type="match status" value="2"/>
</dbReference>
<dbReference type="SUPFAM" id="SSF48592">
    <property type="entry name" value="GroEL equatorial domain-like"/>
    <property type="match status" value="1"/>
</dbReference>
<dbReference type="InterPro" id="IPR027409">
    <property type="entry name" value="GroEL-like_apical_dom_sf"/>
</dbReference>
<dbReference type="PANTHER" id="PTHR46883:SF1">
    <property type="entry name" value="BARDET-BIEDL SYNDROME 12 PROTEIN"/>
    <property type="match status" value="1"/>
</dbReference>